<feature type="region of interest" description="Disordered" evidence="1">
    <location>
        <begin position="424"/>
        <end position="443"/>
    </location>
</feature>
<dbReference type="SMART" id="SM01300">
    <property type="entry name" value="PEHE"/>
    <property type="match status" value="1"/>
</dbReference>
<dbReference type="AlphaFoldDB" id="A0A0K2TZP1"/>
<proteinExistence type="predicted"/>
<feature type="region of interest" description="Disordered" evidence="1">
    <location>
        <begin position="622"/>
        <end position="714"/>
    </location>
</feature>
<evidence type="ECO:0000313" key="3">
    <source>
        <dbReference type="EMBL" id="CDW31458.1"/>
    </source>
</evidence>
<dbReference type="PANTHER" id="PTHR22443:SF18">
    <property type="entry name" value="NON-SPECIFIC LETHAL 1, ISOFORM M"/>
    <property type="match status" value="1"/>
</dbReference>
<sequence>MHPTMDQILGSLVRSGMSGSESPSSASVAQCEEESLPVSEVEGARGPKRMEEEVEEEEEEEEEADMMKVLGEFGVEECRKEVLKRGDSEKEMSSTQKEESEKQFLRLKIRQSQLEDRFASLNRRIQALRTFKYGSHVAQQLNTLRKMGKKTPNPDETRLTLSSLEGHLKFLLSSQEGLDSEATESSSGGESCDEFDSFPSQNVQYLPIQKRAKWTWLKNRASLASKWTWLTAQISDLEFKIRQQTELYRQIRAAKAPILLEKPHLPQAKSEREIRTLHNLGRKIVIKEPLCPPEIEEEEAMGASRTRPVKPFLRRKILSTKNLYKSSTQAAKECSVRCSCLLPERWCAICYGKRNTARVPLREGRDSPQSIALLDHSYHHVISSKSQDVSLDLHMMTKIKNRSWLTAKDASQIVPATLSIKKETSNEERLKKPMKKKKKASGDLECTDPLLDGSLLLNNKSVKKKKKSDKSRRRSLTLGYDASFHDYGTDDMDDLDSSPLPSPSISGDPNNRTWIEHVKRRRESAYDIDNIVIPYSIAASTRVERIKYKEIITPTWRIVREEEEFEVKDFLSRSKTGLRCENSLDTHDERIDDEDISQSTYEVRHRKAELDEQRRWKSLPWKQTGGQRVRSRRQDSKTELGSGCNTPDPLSPGMVDTLEVSTRPSTPLSVSDETPQSIRERRRTTSSTKLKDRIDDHIVLGQSPRSTTPNSIDQVPVVDTVPNKPPFEARTFPISETEFEKMAADMPIPKVSVSYSQPESQSPKEEEEETQDTSSSESKKPSQSQSISSECCLPNNNSSGDASSDEDGDYVMEDDPDWNGDDPNDPEWGGESRSKIEH</sequence>
<feature type="compositionally biased region" description="Acidic residues" evidence="1">
    <location>
        <begin position="803"/>
        <end position="825"/>
    </location>
</feature>
<dbReference type="PANTHER" id="PTHR22443">
    <property type="entry name" value="NON-SPECIFIC LETHAL 1, ISOFORM M"/>
    <property type="match status" value="1"/>
</dbReference>
<feature type="compositionally biased region" description="Polar residues" evidence="1">
    <location>
        <begin position="659"/>
        <end position="676"/>
    </location>
</feature>
<feature type="compositionally biased region" description="Low complexity" evidence="1">
    <location>
        <begin position="497"/>
        <end position="509"/>
    </location>
</feature>
<feature type="region of interest" description="Disordered" evidence="1">
    <location>
        <begin position="752"/>
        <end position="838"/>
    </location>
</feature>
<dbReference type="InterPro" id="IPR026180">
    <property type="entry name" value="NSL1"/>
</dbReference>
<dbReference type="EMBL" id="HACA01014097">
    <property type="protein sequence ID" value="CDW31458.1"/>
    <property type="molecule type" value="Transcribed_RNA"/>
</dbReference>
<dbReference type="InterPro" id="IPR029332">
    <property type="entry name" value="PEHE_dom"/>
</dbReference>
<feature type="compositionally biased region" description="Basic and acidic residues" evidence="1">
    <location>
        <begin position="689"/>
        <end position="698"/>
    </location>
</feature>
<feature type="compositionally biased region" description="Polar residues" evidence="1">
    <location>
        <begin position="703"/>
        <end position="713"/>
    </location>
</feature>
<feature type="region of interest" description="Disordered" evidence="1">
    <location>
        <begin position="490"/>
        <end position="511"/>
    </location>
</feature>
<dbReference type="OrthoDB" id="6383060at2759"/>
<dbReference type="GO" id="GO:0035035">
    <property type="term" value="F:histone acetyltransferase binding"/>
    <property type="evidence" value="ECO:0007669"/>
    <property type="project" value="TreeGrafter"/>
</dbReference>
<evidence type="ECO:0000259" key="2">
    <source>
        <dbReference type="SMART" id="SM01300"/>
    </source>
</evidence>
<organism evidence="3">
    <name type="scientific">Lepeophtheirus salmonis</name>
    <name type="common">Salmon louse</name>
    <name type="synonym">Caligus salmonis</name>
    <dbReference type="NCBI Taxonomy" id="72036"/>
    <lineage>
        <taxon>Eukaryota</taxon>
        <taxon>Metazoa</taxon>
        <taxon>Ecdysozoa</taxon>
        <taxon>Arthropoda</taxon>
        <taxon>Crustacea</taxon>
        <taxon>Multicrustacea</taxon>
        <taxon>Hexanauplia</taxon>
        <taxon>Copepoda</taxon>
        <taxon>Siphonostomatoida</taxon>
        <taxon>Caligidae</taxon>
        <taxon>Lepeophtheirus</taxon>
    </lineage>
</organism>
<dbReference type="EMBL" id="HACA01014098">
    <property type="protein sequence ID" value="CDW31459.1"/>
    <property type="molecule type" value="Transcribed_RNA"/>
</dbReference>
<accession>A0A0K2TZP1</accession>
<feature type="compositionally biased region" description="Basic and acidic residues" evidence="1">
    <location>
        <begin position="42"/>
        <end position="51"/>
    </location>
</feature>
<feature type="compositionally biased region" description="Low complexity" evidence="1">
    <location>
        <begin position="772"/>
        <end position="802"/>
    </location>
</feature>
<feature type="compositionally biased region" description="Acidic residues" evidence="1">
    <location>
        <begin position="52"/>
        <end position="64"/>
    </location>
</feature>
<protein>
    <submittedName>
        <fullName evidence="3">CG4699 CG4699PAlike [Tribolium castaneum]</fullName>
    </submittedName>
</protein>
<reference evidence="3" key="1">
    <citation type="submission" date="2014-05" db="EMBL/GenBank/DDBJ databases">
        <authorList>
            <person name="Chronopoulou M."/>
        </authorList>
    </citation>
    <scope>NUCLEOTIDE SEQUENCE</scope>
    <source>
        <tissue evidence="3">Whole organism</tissue>
    </source>
</reference>
<name>A0A0K2TZP1_LEPSM</name>
<feature type="domain" description="PEHE" evidence="2">
    <location>
        <begin position="551"/>
        <end position="698"/>
    </location>
</feature>
<feature type="region of interest" description="Disordered" evidence="1">
    <location>
        <begin position="1"/>
        <end position="64"/>
    </location>
</feature>
<feature type="compositionally biased region" description="Low complexity" evidence="1">
    <location>
        <begin position="15"/>
        <end position="27"/>
    </location>
</feature>
<dbReference type="GO" id="GO:0044545">
    <property type="term" value="C:NSL complex"/>
    <property type="evidence" value="ECO:0007669"/>
    <property type="project" value="TreeGrafter"/>
</dbReference>
<evidence type="ECO:0000256" key="1">
    <source>
        <dbReference type="SAM" id="MobiDB-lite"/>
    </source>
</evidence>